<evidence type="ECO:0008006" key="3">
    <source>
        <dbReference type="Google" id="ProtNLM"/>
    </source>
</evidence>
<name>A0A4S4N3T2_9APHY</name>
<comment type="caution">
    <text evidence="1">The sequence shown here is derived from an EMBL/GenBank/DDBJ whole genome shotgun (WGS) entry which is preliminary data.</text>
</comment>
<organism evidence="1 2">
    <name type="scientific">Antrodiella citrinella</name>
    <dbReference type="NCBI Taxonomy" id="2447956"/>
    <lineage>
        <taxon>Eukaryota</taxon>
        <taxon>Fungi</taxon>
        <taxon>Dikarya</taxon>
        <taxon>Basidiomycota</taxon>
        <taxon>Agaricomycotina</taxon>
        <taxon>Agaricomycetes</taxon>
        <taxon>Polyporales</taxon>
        <taxon>Steccherinaceae</taxon>
        <taxon>Antrodiella</taxon>
    </lineage>
</organism>
<proteinExistence type="predicted"/>
<evidence type="ECO:0000313" key="2">
    <source>
        <dbReference type="Proteomes" id="UP000308730"/>
    </source>
</evidence>
<accession>A0A4S4N3T2</accession>
<sequence length="703" mass="76137">MAGPEQASSSTAQTSSQDILTVIQNLSVDYLNPTQQNHPFSTSQEASVASLRSIIETTSKISNSLTTHLPLPFADTKLLSLFRQYTTIAHNVHTSDQTMRQTVKELRKRTGITYGEDIPLDRTSMTEWCISRLESWGTAAGMETFGEEERDGRMTVVLGGKVLVVDVDFSIGRSDAANPTLGVAGVKTSYAVPNGTVGTTMEGSASLDGFLAECLRSFLSEVQKDEGEQDPVEAARIAERCADHFQYLMRLDKLALREGDNGLRWFNGMDRLALEVVEPFAVKEAEAVAATLSTSPAPLDIFLMRGHTLPLPYLRTPSMSFLLHLSPLTYLTLLRTPASRSAPPPRSPLPSLDIPFHVLRSRLTAHTPLSGATIATLTLGTASSLSPSDSLGMHSLAARPVFTLTPTSHPADYHFFETADPPGSPTAGTAYRWFLDFTDGGSHRGVVMSQSRMREIETIVNPLSGMEGSGSVGMMNFSVGNWVDLLLNPGSASVSMSSERYTSLYTSPNSAHPPLQLRLASPDEPGLLLEQIPVQNIKQVWGILEVVREQCWLNEVICGCQWTVEGPGAVYDASEDDSEETTEADLQAVLSGSLTPRKIPVNVYLPGQSDDALFDTAGLDPLNLSPLPPRQTRVVMTSPERHPITGLVEITVAYDPTRPRGVSVAINGGMGADLHLDTLEEVCRRGGILGLPGRVWKMTHGPS</sequence>
<reference evidence="1 2" key="1">
    <citation type="submission" date="2019-02" db="EMBL/GenBank/DDBJ databases">
        <title>Genome sequencing of the rare red list fungi Antrodiella citrinella (Flaviporus citrinellus).</title>
        <authorList>
            <person name="Buettner E."/>
            <person name="Kellner H."/>
        </authorList>
    </citation>
    <scope>NUCLEOTIDE SEQUENCE [LARGE SCALE GENOMIC DNA]</scope>
    <source>
        <strain evidence="1 2">DSM 108506</strain>
    </source>
</reference>
<keyword evidence="2" id="KW-1185">Reference proteome</keyword>
<dbReference type="Proteomes" id="UP000308730">
    <property type="component" value="Unassembled WGS sequence"/>
</dbReference>
<evidence type="ECO:0000313" key="1">
    <source>
        <dbReference type="EMBL" id="THH32518.1"/>
    </source>
</evidence>
<protein>
    <recommendedName>
        <fullName evidence="3">Mediator complex subunit 1</fullName>
    </recommendedName>
</protein>
<dbReference type="AlphaFoldDB" id="A0A4S4N3T2"/>
<gene>
    <name evidence="1" type="ORF">EUX98_g1705</name>
</gene>
<dbReference type="OrthoDB" id="544685at2759"/>
<dbReference type="EMBL" id="SGPM01000020">
    <property type="protein sequence ID" value="THH32518.1"/>
    <property type="molecule type" value="Genomic_DNA"/>
</dbReference>